<dbReference type="InterPro" id="IPR053923">
    <property type="entry name" value="RepB_C"/>
</dbReference>
<dbReference type="Pfam" id="PF21861">
    <property type="entry name" value="RepB_C"/>
    <property type="match status" value="1"/>
</dbReference>
<reference evidence="3" key="1">
    <citation type="submission" date="2015-06" db="EMBL/GenBank/DDBJ databases">
        <authorList>
            <person name="Joergensen T."/>
        </authorList>
    </citation>
    <scope>NUCLEOTIDE SEQUENCE</scope>
    <source>
        <plasmid evidence="3">pRGFK1418</plasmid>
    </source>
</reference>
<organism evidence="3">
    <name type="scientific">uncultured prokaryote</name>
    <dbReference type="NCBI Taxonomy" id="198431"/>
    <lineage>
        <taxon>unclassified sequences</taxon>
        <taxon>environmental samples</taxon>
    </lineage>
</organism>
<sequence>MNQSNANVGRSDSRTRNYVGIVYPESAYPNWKEILAEECVPAVISPLHDKDVNPGTDETKKPHYHVMLCFGSVKTQKQAQAIFDKLSIKGVQCKPVSSVSGQARYLIHMDNPEKYQYNADDVVSLNGADWSTMVMTSTDIFKTMISICEYCRKYNIVSYSDLCDFTMQHNFDWFRIICSHTVFFKEYLKSRSWTAGIDLEKQEQESLRKTRLQNAKNIAQAKNGHGI</sequence>
<proteinExistence type="predicted"/>
<reference evidence="3" key="2">
    <citation type="submission" date="2015-07" db="EMBL/GenBank/DDBJ databases">
        <title>Plasmids, circular viruses and viroids from rat gut.</title>
        <authorList>
            <person name="Jorgensen T.J."/>
            <person name="Hansen M.A."/>
            <person name="Xu Z."/>
            <person name="Tabak M.A."/>
            <person name="Sorensen S.J."/>
            <person name="Hansen L.H."/>
        </authorList>
    </citation>
    <scope>NUCLEOTIDE SEQUENCE</scope>
    <source>
        <plasmid evidence="3">pRGFK1418</plasmid>
    </source>
</reference>
<dbReference type="Gene3D" id="3.40.1310.30">
    <property type="match status" value="1"/>
</dbReference>
<dbReference type="Pfam" id="PF01719">
    <property type="entry name" value="Rep_OBD"/>
    <property type="match status" value="1"/>
</dbReference>
<evidence type="ECO:0008006" key="4">
    <source>
        <dbReference type="Google" id="ProtNLM"/>
    </source>
</evidence>
<feature type="domain" description="Replication protein RepB C-terminal" evidence="2">
    <location>
        <begin position="145"/>
        <end position="191"/>
    </location>
</feature>
<geneLocation type="plasmid" evidence="3">
    <name>pRGFK1418</name>
</geneLocation>
<dbReference type="GO" id="GO:0003916">
    <property type="term" value="F:DNA topoisomerase activity"/>
    <property type="evidence" value="ECO:0007669"/>
    <property type="project" value="InterPro"/>
</dbReference>
<dbReference type="GO" id="GO:0006260">
    <property type="term" value="P:DNA replication"/>
    <property type="evidence" value="ECO:0007669"/>
    <property type="project" value="InterPro"/>
</dbReference>
<dbReference type="GO" id="GO:0003677">
    <property type="term" value="F:DNA binding"/>
    <property type="evidence" value="ECO:0007669"/>
    <property type="project" value="InterPro"/>
</dbReference>
<protein>
    <recommendedName>
        <fullName evidence="4">Replication protein</fullName>
    </recommendedName>
</protein>
<evidence type="ECO:0000259" key="1">
    <source>
        <dbReference type="Pfam" id="PF01719"/>
    </source>
</evidence>
<dbReference type="AlphaFoldDB" id="A0A0H5QN70"/>
<accession>A0A0H5QN70</accession>
<feature type="domain" description="Plasmid replication protein origin binding" evidence="1">
    <location>
        <begin position="12"/>
        <end position="129"/>
    </location>
</feature>
<keyword evidence="3" id="KW-0614">Plasmid</keyword>
<evidence type="ECO:0000259" key="2">
    <source>
        <dbReference type="Pfam" id="PF21861"/>
    </source>
</evidence>
<dbReference type="EMBL" id="LN853967">
    <property type="protein sequence ID" value="CRY97212.1"/>
    <property type="molecule type" value="Genomic_DNA"/>
</dbReference>
<dbReference type="InterPro" id="IPR002631">
    <property type="entry name" value="Plasmid_rep_OBD"/>
</dbReference>
<evidence type="ECO:0000313" key="3">
    <source>
        <dbReference type="EMBL" id="CRY97212.1"/>
    </source>
</evidence>
<name>A0A0H5QN70_9ZZZZ</name>